<dbReference type="KEGG" id="scc:Spico_1342"/>
<evidence type="ECO:0000313" key="3">
    <source>
        <dbReference type="Proteomes" id="UP000007939"/>
    </source>
</evidence>
<name>F4GHF9_PARC1</name>
<keyword evidence="1" id="KW-0812">Transmembrane</keyword>
<organism evidence="2 3">
    <name type="scientific">Parasphaerochaeta coccoides (strain ATCC BAA-1237 / DSM 17374 / SPN1)</name>
    <name type="common">Sphaerochaeta coccoides</name>
    <dbReference type="NCBI Taxonomy" id="760011"/>
    <lineage>
        <taxon>Bacteria</taxon>
        <taxon>Pseudomonadati</taxon>
        <taxon>Spirochaetota</taxon>
        <taxon>Spirochaetia</taxon>
        <taxon>Spirochaetales</taxon>
        <taxon>Sphaerochaetaceae</taxon>
        <taxon>Parasphaerochaeta</taxon>
    </lineage>
</organism>
<protein>
    <submittedName>
        <fullName evidence="2">Uncharacterized protein</fullName>
    </submittedName>
</protein>
<gene>
    <name evidence="2" type="ordered locus">Spico_1342</name>
</gene>
<reference evidence="2 3" key="2">
    <citation type="journal article" date="2012" name="Stand. Genomic Sci.">
        <title>Complete genome sequence of the termite hindgut bacterium Spirochaeta coccoides type strain (SPN1(T)), reclassification in the genus Sphaerochaeta as Sphaerochaeta coccoides comb. nov. and emendations of the family Spirochaetaceae and the genus Sphaerochaeta.</title>
        <authorList>
            <person name="Abt B."/>
            <person name="Han C."/>
            <person name="Scheuner C."/>
            <person name="Lu M."/>
            <person name="Lapidus A."/>
            <person name="Nolan M."/>
            <person name="Lucas S."/>
            <person name="Hammon N."/>
            <person name="Deshpande S."/>
            <person name="Cheng J.F."/>
            <person name="Tapia R."/>
            <person name="Goodwin L.A."/>
            <person name="Pitluck S."/>
            <person name="Liolios K."/>
            <person name="Pagani I."/>
            <person name="Ivanova N."/>
            <person name="Mavromatis K."/>
            <person name="Mikhailova N."/>
            <person name="Huntemann M."/>
            <person name="Pati A."/>
            <person name="Chen A."/>
            <person name="Palaniappan K."/>
            <person name="Land M."/>
            <person name="Hauser L."/>
            <person name="Brambilla E.M."/>
            <person name="Rohde M."/>
            <person name="Spring S."/>
            <person name="Gronow S."/>
            <person name="Goker M."/>
            <person name="Woyke T."/>
            <person name="Bristow J."/>
            <person name="Eisen J.A."/>
            <person name="Markowitz V."/>
            <person name="Hugenholtz P."/>
            <person name="Kyrpides N.C."/>
            <person name="Klenk H.P."/>
            <person name="Detter J.C."/>
        </authorList>
    </citation>
    <scope>NUCLEOTIDE SEQUENCE [LARGE SCALE GENOMIC DNA]</scope>
    <source>
        <strain evidence="3">ATCC BAA-1237 / DSM 17374 / SPN1</strain>
    </source>
</reference>
<sequence length="365" mass="39871">MRRANLISLLVVTLVLAAFCGLGIWLLRPDMQPERLSAIITRQNTPLVEIAEPLKSPEDAAAAEKTHQEELAAVVDEVLARAKVSLVSDPAVMETLTNELRIWLDSNPQLIYIWLEGNRDVIAREANNFITQYVSVAVKDAVAAELMMVGTAGMTEDEVIGIVDERIAAWLAENAAEIYETADTFITDRVATSVDEAIAAWLTENAASIYEDADNAITQRVASSVDEAVVAWLTENAGEIYGTADTFITDRVTFSVDEAIAAHLGQTGVVLTEMQKAVLVEEVTSKVLESLATRTDVIPGEIPQGSGETTGDEFSYVWGEPEFARTSAPPVAVEVPSGTRETYLRDRDAQRDNIRTLVTDRLKDF</sequence>
<dbReference type="AlphaFoldDB" id="F4GHF9"/>
<accession>F4GHF9</accession>
<dbReference type="HOGENOM" id="CLU_758414_0_0_12"/>
<proteinExistence type="predicted"/>
<reference evidence="3" key="1">
    <citation type="submission" date="2011-04" db="EMBL/GenBank/DDBJ databases">
        <title>The complete genome of Spirochaeta coccoides DSM 17374.</title>
        <authorList>
            <person name="Lucas S."/>
            <person name="Copeland A."/>
            <person name="Lapidus A."/>
            <person name="Bruce D."/>
            <person name="Goodwin L."/>
            <person name="Pitluck S."/>
            <person name="Peters L."/>
            <person name="Kyrpides N."/>
            <person name="Mavromatis K."/>
            <person name="Pagani I."/>
            <person name="Ivanova N."/>
            <person name="Ovchinnikova G."/>
            <person name="Lu M."/>
            <person name="Detter J.C."/>
            <person name="Tapia R."/>
            <person name="Han C."/>
            <person name="Land M."/>
            <person name="Hauser L."/>
            <person name="Markowitz V."/>
            <person name="Cheng J.-F."/>
            <person name="Hugenholtz P."/>
            <person name="Woyke T."/>
            <person name="Wu D."/>
            <person name="Spring S."/>
            <person name="Schroeder M."/>
            <person name="Brambilla E."/>
            <person name="Klenk H.-P."/>
            <person name="Eisen J.A."/>
        </authorList>
    </citation>
    <scope>NUCLEOTIDE SEQUENCE [LARGE SCALE GENOMIC DNA]</scope>
    <source>
        <strain evidence="3">ATCC BAA-1237 / DSM 17374 / SPN1</strain>
    </source>
</reference>
<keyword evidence="1" id="KW-0472">Membrane</keyword>
<dbReference type="EMBL" id="CP002659">
    <property type="protein sequence ID" value="AEC02548.1"/>
    <property type="molecule type" value="Genomic_DNA"/>
</dbReference>
<dbReference type="Proteomes" id="UP000007939">
    <property type="component" value="Chromosome"/>
</dbReference>
<feature type="transmembrane region" description="Helical" evidence="1">
    <location>
        <begin position="6"/>
        <end position="27"/>
    </location>
</feature>
<keyword evidence="1" id="KW-1133">Transmembrane helix</keyword>
<evidence type="ECO:0000256" key="1">
    <source>
        <dbReference type="SAM" id="Phobius"/>
    </source>
</evidence>
<dbReference type="RefSeq" id="WP_013739943.1">
    <property type="nucleotide sequence ID" value="NC_015436.1"/>
</dbReference>
<keyword evidence="3" id="KW-1185">Reference proteome</keyword>
<dbReference type="STRING" id="760011.Spico_1342"/>
<evidence type="ECO:0000313" key="2">
    <source>
        <dbReference type="EMBL" id="AEC02548.1"/>
    </source>
</evidence>